<feature type="compositionally biased region" description="Basic and acidic residues" evidence="2">
    <location>
        <begin position="217"/>
        <end position="227"/>
    </location>
</feature>
<gene>
    <name evidence="4" type="ORF">KGF56_004566</name>
</gene>
<evidence type="ECO:0000313" key="5">
    <source>
        <dbReference type="Proteomes" id="UP001202479"/>
    </source>
</evidence>
<dbReference type="InterPro" id="IPR012677">
    <property type="entry name" value="Nucleotide-bd_a/b_plait_sf"/>
</dbReference>
<dbReference type="GO" id="GO:0005634">
    <property type="term" value="C:nucleus"/>
    <property type="evidence" value="ECO:0007669"/>
    <property type="project" value="TreeGrafter"/>
</dbReference>
<name>A0AAI9STM1_9ASCO</name>
<feature type="compositionally biased region" description="Basic residues" evidence="2">
    <location>
        <begin position="191"/>
        <end position="215"/>
    </location>
</feature>
<keyword evidence="1" id="KW-0694">RNA-binding</keyword>
<dbReference type="InterPro" id="IPR051229">
    <property type="entry name" value="ALYREF_mRNA_export"/>
</dbReference>
<organism evidence="4 5">
    <name type="scientific">Candida oxycetoniae</name>
    <dbReference type="NCBI Taxonomy" id="497107"/>
    <lineage>
        <taxon>Eukaryota</taxon>
        <taxon>Fungi</taxon>
        <taxon>Dikarya</taxon>
        <taxon>Ascomycota</taxon>
        <taxon>Saccharomycotina</taxon>
        <taxon>Pichiomycetes</taxon>
        <taxon>Debaryomycetaceae</taxon>
        <taxon>Candida/Lodderomyces clade</taxon>
        <taxon>Candida</taxon>
    </lineage>
</organism>
<feature type="region of interest" description="Disordered" evidence="2">
    <location>
        <begin position="177"/>
        <end position="253"/>
    </location>
</feature>
<evidence type="ECO:0000313" key="4">
    <source>
        <dbReference type="EMBL" id="KAI3402685.2"/>
    </source>
</evidence>
<evidence type="ECO:0000256" key="2">
    <source>
        <dbReference type="SAM" id="MobiDB-lite"/>
    </source>
</evidence>
<reference evidence="4" key="1">
    <citation type="journal article" date="2022" name="DNA Res.">
        <title>Genome analysis of five recently described species of the CUG-Ser clade uncovers Candida theae as a new hybrid lineage with pathogenic potential in the Candida parapsilosis species complex.</title>
        <authorList>
            <person name="Mixao V."/>
            <person name="Del Olmo V."/>
            <person name="Hegedusova E."/>
            <person name="Saus E."/>
            <person name="Pryszcz L."/>
            <person name="Cillingova A."/>
            <person name="Nosek J."/>
            <person name="Gabaldon T."/>
        </authorList>
    </citation>
    <scope>NUCLEOTIDE SEQUENCE</scope>
    <source>
        <strain evidence="4">CBS 10844</strain>
    </source>
</reference>
<dbReference type="PANTHER" id="PTHR19965:SF82">
    <property type="entry name" value="THO COMPLEX SUBUNIT 4"/>
    <property type="match status" value="1"/>
</dbReference>
<feature type="compositionally biased region" description="Low complexity" evidence="2">
    <location>
        <begin position="30"/>
        <end position="41"/>
    </location>
</feature>
<dbReference type="SUPFAM" id="SSF54928">
    <property type="entry name" value="RNA-binding domain, RBD"/>
    <property type="match status" value="1"/>
</dbReference>
<dbReference type="EMBL" id="JAHUZD010000142">
    <property type="protein sequence ID" value="KAI3402685.2"/>
    <property type="molecule type" value="Genomic_DNA"/>
</dbReference>
<comment type="caution">
    <text evidence="4">The sequence shown here is derived from an EMBL/GenBank/DDBJ whole genome shotgun (WGS) entry which is preliminary data.</text>
</comment>
<dbReference type="SMART" id="SM01218">
    <property type="entry name" value="FoP_duplication"/>
    <property type="match status" value="1"/>
</dbReference>
<dbReference type="Pfam" id="PF13865">
    <property type="entry name" value="FoP_duplication"/>
    <property type="match status" value="1"/>
</dbReference>
<dbReference type="AlphaFoldDB" id="A0AAI9STM1"/>
<dbReference type="InterPro" id="IPR025715">
    <property type="entry name" value="FoP_C"/>
</dbReference>
<proteinExistence type="predicted"/>
<dbReference type="InterPro" id="IPR035979">
    <property type="entry name" value="RBD_domain_sf"/>
</dbReference>
<protein>
    <recommendedName>
        <fullName evidence="3">Chromatin target of PRMT1 protein C-terminal domain-containing protein</fullName>
    </recommendedName>
</protein>
<feature type="domain" description="Chromatin target of PRMT1 protein C-terminal" evidence="3">
    <location>
        <begin position="164"/>
        <end position="251"/>
    </location>
</feature>
<sequence length="253" mass="28217">MSNILEKSLDDIIGEKGSQRKFIPTRRRGLSSSRRSNNNGHPYRRHPPLPHRGVADVYIPRATSSSSSSSSVPRDVLQMADGRPTLRLKNIHPELNGEDLNKLFSSINDVDFIKFDEENDTVAYICFQNDCERSNRAAIEKYDGKKAMGKILIVENAVNMSLAERITVAPSRNTDIFTRDIGDRGSGTSGRSRRGRGRGGLHGRGRGRGSHRFGPKKSAEDLDKELNEYMGQNGDEQESMAAIEQAQEEMNID</sequence>
<dbReference type="Proteomes" id="UP001202479">
    <property type="component" value="Unassembled WGS sequence"/>
</dbReference>
<dbReference type="RefSeq" id="XP_049178432.1">
    <property type="nucleotide sequence ID" value="XM_049326019.1"/>
</dbReference>
<dbReference type="GeneID" id="73382181"/>
<feature type="region of interest" description="Disordered" evidence="2">
    <location>
        <begin position="16"/>
        <end position="53"/>
    </location>
</feature>
<dbReference type="Gene3D" id="3.30.70.330">
    <property type="match status" value="1"/>
</dbReference>
<keyword evidence="5" id="KW-1185">Reference proteome</keyword>
<evidence type="ECO:0000259" key="3">
    <source>
        <dbReference type="SMART" id="SM01218"/>
    </source>
</evidence>
<evidence type="ECO:0000256" key="1">
    <source>
        <dbReference type="ARBA" id="ARBA00022884"/>
    </source>
</evidence>
<dbReference type="GO" id="GO:0003729">
    <property type="term" value="F:mRNA binding"/>
    <property type="evidence" value="ECO:0007669"/>
    <property type="project" value="TreeGrafter"/>
</dbReference>
<accession>A0AAI9STM1</accession>
<dbReference type="PANTHER" id="PTHR19965">
    <property type="entry name" value="RNA AND EXPORT FACTOR BINDING PROTEIN"/>
    <property type="match status" value="1"/>
</dbReference>